<evidence type="ECO:0000313" key="2">
    <source>
        <dbReference type="Proteomes" id="UP000295763"/>
    </source>
</evidence>
<dbReference type="OrthoDB" id="9813772at2"/>
<comment type="caution">
    <text evidence="1">The sequence shown here is derived from an EMBL/GenBank/DDBJ whole genome shotgun (WGS) entry which is preliminary data.</text>
</comment>
<dbReference type="Proteomes" id="UP000295763">
    <property type="component" value="Unassembled WGS sequence"/>
</dbReference>
<gene>
    <name evidence="1" type="ORF">EDC44_10671</name>
</gene>
<organism evidence="1 2">
    <name type="scientific">Cricetibacter osteomyelitidis</name>
    <dbReference type="NCBI Taxonomy" id="1521931"/>
    <lineage>
        <taxon>Bacteria</taxon>
        <taxon>Pseudomonadati</taxon>
        <taxon>Pseudomonadota</taxon>
        <taxon>Gammaproteobacteria</taxon>
        <taxon>Pasteurellales</taxon>
        <taxon>Pasteurellaceae</taxon>
        <taxon>Cricetibacter</taxon>
    </lineage>
</organism>
<reference evidence="1 2" key="1">
    <citation type="submission" date="2019-03" db="EMBL/GenBank/DDBJ databases">
        <title>Genomic Encyclopedia of Type Strains, Phase IV (KMG-IV): sequencing the most valuable type-strain genomes for metagenomic binning, comparative biology and taxonomic classification.</title>
        <authorList>
            <person name="Goeker M."/>
        </authorList>
    </citation>
    <scope>NUCLEOTIDE SEQUENCE [LARGE SCALE GENOMIC DNA]</scope>
    <source>
        <strain evidence="1 2">DSM 28404</strain>
    </source>
</reference>
<keyword evidence="2" id="KW-1185">Reference proteome</keyword>
<dbReference type="Pfam" id="PF13151">
    <property type="entry name" value="DUF3990"/>
    <property type="match status" value="1"/>
</dbReference>
<dbReference type="AlphaFoldDB" id="A0A4R2TM98"/>
<proteinExistence type="predicted"/>
<dbReference type="InterPro" id="IPR025051">
    <property type="entry name" value="DUF3990"/>
</dbReference>
<protein>
    <submittedName>
        <fullName evidence="1">Uncharacterized protein DUF3990</fullName>
    </submittedName>
</protein>
<dbReference type="EMBL" id="SLYB01000006">
    <property type="protein sequence ID" value="TCP96012.1"/>
    <property type="molecule type" value="Genomic_DNA"/>
</dbReference>
<dbReference type="RefSeq" id="WP_131975737.1">
    <property type="nucleotide sequence ID" value="NZ_SLYB01000006.1"/>
</dbReference>
<sequence length="67" mass="7729">MRLYHGSNEKIIRPDLNKGRNPLDFGAEFYLTSDRQQAVQWAVRKTERLSSGIPIVNMYEFAEAEAV</sequence>
<accession>A0A4R2TM98</accession>
<name>A0A4R2TM98_9PAST</name>
<evidence type="ECO:0000313" key="1">
    <source>
        <dbReference type="EMBL" id="TCP96012.1"/>
    </source>
</evidence>